<organism evidence="2 3">
    <name type="scientific">Solanum commersonii</name>
    <name type="common">Commerson's wild potato</name>
    <name type="synonym">Commerson's nightshade</name>
    <dbReference type="NCBI Taxonomy" id="4109"/>
    <lineage>
        <taxon>Eukaryota</taxon>
        <taxon>Viridiplantae</taxon>
        <taxon>Streptophyta</taxon>
        <taxon>Embryophyta</taxon>
        <taxon>Tracheophyta</taxon>
        <taxon>Spermatophyta</taxon>
        <taxon>Magnoliopsida</taxon>
        <taxon>eudicotyledons</taxon>
        <taxon>Gunneridae</taxon>
        <taxon>Pentapetalae</taxon>
        <taxon>asterids</taxon>
        <taxon>lamiids</taxon>
        <taxon>Solanales</taxon>
        <taxon>Solanaceae</taxon>
        <taxon>Solanoideae</taxon>
        <taxon>Solaneae</taxon>
        <taxon>Solanum</taxon>
    </lineage>
</organism>
<protein>
    <submittedName>
        <fullName evidence="2">Uncharacterized protein</fullName>
    </submittedName>
</protein>
<dbReference type="OrthoDB" id="1751327at2759"/>
<sequence length="78" mass="8423">MWPVLSAESIGTRPSSASASAPKNKNPRASLSFVTSYVAMNFDVIPEQLSEPFSVSTPVGESIVIVLFSLITRVPWLI</sequence>
<gene>
    <name evidence="2" type="ORF">H5410_023647</name>
</gene>
<evidence type="ECO:0000313" key="2">
    <source>
        <dbReference type="EMBL" id="KAG5612366.1"/>
    </source>
</evidence>
<comment type="caution">
    <text evidence="2">The sequence shown here is derived from an EMBL/GenBank/DDBJ whole genome shotgun (WGS) entry which is preliminary data.</text>
</comment>
<dbReference type="Proteomes" id="UP000824120">
    <property type="component" value="Chromosome 4"/>
</dbReference>
<evidence type="ECO:0000313" key="3">
    <source>
        <dbReference type="Proteomes" id="UP000824120"/>
    </source>
</evidence>
<name>A0A9J5ZK48_SOLCO</name>
<reference evidence="2 3" key="1">
    <citation type="submission" date="2020-09" db="EMBL/GenBank/DDBJ databases">
        <title>De no assembly of potato wild relative species, Solanum commersonii.</title>
        <authorList>
            <person name="Cho K."/>
        </authorList>
    </citation>
    <scope>NUCLEOTIDE SEQUENCE [LARGE SCALE GENOMIC DNA]</scope>
    <source>
        <strain evidence="2">LZ3.2</strain>
        <tissue evidence="2">Leaf</tissue>
    </source>
</reference>
<feature type="region of interest" description="Disordered" evidence="1">
    <location>
        <begin position="1"/>
        <end position="27"/>
    </location>
</feature>
<dbReference type="EMBL" id="JACXVP010000004">
    <property type="protein sequence ID" value="KAG5612366.1"/>
    <property type="molecule type" value="Genomic_DNA"/>
</dbReference>
<keyword evidence="3" id="KW-1185">Reference proteome</keyword>
<dbReference type="AlphaFoldDB" id="A0A9J5ZK48"/>
<feature type="compositionally biased region" description="Low complexity" evidence="1">
    <location>
        <begin position="14"/>
        <end position="24"/>
    </location>
</feature>
<evidence type="ECO:0000256" key="1">
    <source>
        <dbReference type="SAM" id="MobiDB-lite"/>
    </source>
</evidence>
<accession>A0A9J5ZK48</accession>
<proteinExistence type="predicted"/>